<feature type="domain" description="Translation initiation factor beta propellor-like" evidence="7">
    <location>
        <begin position="58"/>
        <end position="157"/>
    </location>
</feature>
<dbReference type="InterPro" id="IPR011387">
    <property type="entry name" value="TIF2A"/>
</dbReference>
<sequence>MPAKVTMFNLKGDDIFDFGTGPRNEAHFDPFGKDKFIYLSLISAVDAVSLAAVGPECTLCGFGNLRGQIQFWGKEDSGARSHLSFKRVCEYKAEDTTLFRWCPDGIHILTATTSPRLRVHNGFKNLEQRFLTGWTIWKYDGTKVAQFSYPANEELWDVIWMPQPQISEQPLQIGLPSSAGEKCGGNKESAAYVPPHMRGMANKPSFKLHEFEPASSEKNNYAQDEANLSKNAIKNRKKLENKRAKKEAALVSGASAATFNKNQNNPAPSNYPPSNHTRETVIVNLQSPAEVEKAKKIKQISKKLEQIMTYKQRLAKGEALELNQLDKIKNETDLREELEALQL</sequence>
<name>A0A915KLF0_ROMCU</name>
<evidence type="ECO:0000256" key="2">
    <source>
        <dbReference type="ARBA" id="ARBA00022540"/>
    </source>
</evidence>
<organism evidence="8 9">
    <name type="scientific">Romanomermis culicivorax</name>
    <name type="common">Nematode worm</name>
    <dbReference type="NCBI Taxonomy" id="13658"/>
    <lineage>
        <taxon>Eukaryota</taxon>
        <taxon>Metazoa</taxon>
        <taxon>Ecdysozoa</taxon>
        <taxon>Nematoda</taxon>
        <taxon>Enoplea</taxon>
        <taxon>Dorylaimia</taxon>
        <taxon>Mermithida</taxon>
        <taxon>Mermithoidea</taxon>
        <taxon>Mermithidae</taxon>
        <taxon>Romanomermis</taxon>
    </lineage>
</organism>
<dbReference type="GO" id="GO:0022627">
    <property type="term" value="C:cytosolic small ribosomal subunit"/>
    <property type="evidence" value="ECO:0007669"/>
    <property type="project" value="TreeGrafter"/>
</dbReference>
<keyword evidence="8" id="KW-1185">Reference proteome</keyword>
<feature type="compositionally biased region" description="Polar residues" evidence="6">
    <location>
        <begin position="216"/>
        <end position="232"/>
    </location>
</feature>
<evidence type="ECO:0000256" key="1">
    <source>
        <dbReference type="ARBA" id="ARBA00003993"/>
    </source>
</evidence>
<dbReference type="PANTHER" id="PTHR13227:SF0">
    <property type="entry name" value="EUKARYOTIC TRANSLATION INITIATION FACTOR 2A"/>
    <property type="match status" value="1"/>
</dbReference>
<dbReference type="Proteomes" id="UP000887565">
    <property type="component" value="Unplaced"/>
</dbReference>
<evidence type="ECO:0000313" key="9">
    <source>
        <dbReference type="WBParaSite" id="nRc.2.0.1.t38641-RA"/>
    </source>
</evidence>
<dbReference type="GO" id="GO:0003729">
    <property type="term" value="F:mRNA binding"/>
    <property type="evidence" value="ECO:0007669"/>
    <property type="project" value="TreeGrafter"/>
</dbReference>
<dbReference type="OMA" id="NERCEPI"/>
<protein>
    <submittedName>
        <fullName evidence="9">Translation initiation factor beta propellor-like domain-containing protein</fullName>
    </submittedName>
</protein>
<feature type="compositionally biased region" description="Basic residues" evidence="6">
    <location>
        <begin position="233"/>
        <end position="245"/>
    </location>
</feature>
<accession>A0A915KLF0</accession>
<keyword evidence="4" id="KW-0677">Repeat</keyword>
<dbReference type="GO" id="GO:0000049">
    <property type="term" value="F:tRNA binding"/>
    <property type="evidence" value="ECO:0007669"/>
    <property type="project" value="TreeGrafter"/>
</dbReference>
<dbReference type="AlphaFoldDB" id="A0A915KLF0"/>
<evidence type="ECO:0000259" key="7">
    <source>
        <dbReference type="Pfam" id="PF08662"/>
    </source>
</evidence>
<dbReference type="Pfam" id="PF08662">
    <property type="entry name" value="eIF2A"/>
    <property type="match status" value="1"/>
</dbReference>
<evidence type="ECO:0000313" key="8">
    <source>
        <dbReference type="Proteomes" id="UP000887565"/>
    </source>
</evidence>
<evidence type="ECO:0000256" key="6">
    <source>
        <dbReference type="SAM" id="MobiDB-lite"/>
    </source>
</evidence>
<comment type="function">
    <text evidence="1">Functions in the early steps of protein synthesis of a small number of specific mRNAs. Acts by directing the binding of methionyl-tRNAi to 40S ribosomal subunits. In contrast to the eIF-2 complex, it binds methionyl-tRNAi to 40S subunits in a codon-dependent manner, whereas the eIF-2 complex binds methionyl-tRNAi to 40S subunits in a GTP-dependent manner.</text>
</comment>
<dbReference type="GO" id="GO:0003743">
    <property type="term" value="F:translation initiation factor activity"/>
    <property type="evidence" value="ECO:0007669"/>
    <property type="project" value="UniProtKB-KW"/>
</dbReference>
<dbReference type="InterPro" id="IPR013979">
    <property type="entry name" value="TIF_beta_prop-like"/>
</dbReference>
<feature type="region of interest" description="Disordered" evidence="6">
    <location>
        <begin position="213"/>
        <end position="276"/>
    </location>
</feature>
<evidence type="ECO:0000256" key="4">
    <source>
        <dbReference type="ARBA" id="ARBA00022737"/>
    </source>
</evidence>
<dbReference type="PANTHER" id="PTHR13227">
    <property type="entry name" value="EUKARYOTIC TRANSLATION INITIATION FACTOR 2A"/>
    <property type="match status" value="1"/>
</dbReference>
<keyword evidence="3" id="KW-0853">WD repeat</keyword>
<keyword evidence="2" id="KW-0396">Initiation factor</keyword>
<dbReference type="WBParaSite" id="nRc.2.0.1.t38641-RA">
    <property type="protein sequence ID" value="nRc.2.0.1.t38641-RA"/>
    <property type="gene ID" value="nRc.2.0.1.g38641"/>
</dbReference>
<proteinExistence type="predicted"/>
<keyword evidence="5" id="KW-0648">Protein biosynthesis</keyword>
<feature type="compositionally biased region" description="Low complexity" evidence="6">
    <location>
        <begin position="262"/>
        <end position="275"/>
    </location>
</feature>
<evidence type="ECO:0000256" key="5">
    <source>
        <dbReference type="ARBA" id="ARBA00022917"/>
    </source>
</evidence>
<evidence type="ECO:0000256" key="3">
    <source>
        <dbReference type="ARBA" id="ARBA00022574"/>
    </source>
</evidence>
<reference evidence="9" key="1">
    <citation type="submission" date="2022-11" db="UniProtKB">
        <authorList>
            <consortium name="WormBaseParasite"/>
        </authorList>
    </citation>
    <scope>IDENTIFICATION</scope>
</reference>
<dbReference type="GO" id="GO:0043022">
    <property type="term" value="F:ribosome binding"/>
    <property type="evidence" value="ECO:0007669"/>
    <property type="project" value="TreeGrafter"/>
</dbReference>